<dbReference type="AlphaFoldDB" id="A0A2T3FSL8"/>
<proteinExistence type="predicted"/>
<keyword evidence="3" id="KW-1185">Reference proteome</keyword>
<keyword evidence="1" id="KW-0472">Membrane</keyword>
<dbReference type="EMBL" id="PYLP01000016">
    <property type="protein sequence ID" value="PST38275.1"/>
    <property type="molecule type" value="Genomic_DNA"/>
</dbReference>
<keyword evidence="1" id="KW-0812">Transmembrane</keyword>
<sequence>MYMYPDNLKGKATLWLWYLRDIGIVGVGAIIGVIAISHANFYMPMALVGCYAFLTIRMADTSIFDFLSYAFAFFIFSQQLYKWHFTGEIKTPLNTENRKKKWRL</sequence>
<dbReference type="Proteomes" id="UP000241201">
    <property type="component" value="Unassembled WGS sequence"/>
</dbReference>
<feature type="transmembrane region" description="Helical" evidence="1">
    <location>
        <begin position="12"/>
        <end position="35"/>
    </location>
</feature>
<comment type="caution">
    <text evidence="2">The sequence shown here is derived from an EMBL/GenBank/DDBJ whole genome shotgun (WGS) entry which is preliminary data.</text>
</comment>
<keyword evidence="1" id="KW-1133">Transmembrane helix</keyword>
<protein>
    <submittedName>
        <fullName evidence="2">Uncharacterized protein</fullName>
    </submittedName>
</protein>
<evidence type="ECO:0000256" key="1">
    <source>
        <dbReference type="SAM" id="Phobius"/>
    </source>
</evidence>
<organism evidence="2 3">
    <name type="scientific">Faecalibacillus faecis</name>
    <dbReference type="NCBI Taxonomy" id="1982628"/>
    <lineage>
        <taxon>Bacteria</taxon>
        <taxon>Bacillati</taxon>
        <taxon>Bacillota</taxon>
        <taxon>Erysipelotrichia</taxon>
        <taxon>Erysipelotrichales</taxon>
        <taxon>Coprobacillaceae</taxon>
        <taxon>Faecalibacillus</taxon>
    </lineage>
</organism>
<name>A0A2T3FSL8_9FIRM</name>
<dbReference type="RefSeq" id="WP_022001030.1">
    <property type="nucleotide sequence ID" value="NZ_JAQEUY010000012.1"/>
</dbReference>
<evidence type="ECO:0000313" key="3">
    <source>
        <dbReference type="Proteomes" id="UP000241201"/>
    </source>
</evidence>
<dbReference type="GeneID" id="77471540"/>
<gene>
    <name evidence="2" type="ORF">C7U55_10615</name>
</gene>
<reference evidence="3" key="1">
    <citation type="submission" date="2018-03" db="EMBL/GenBank/DDBJ databases">
        <title>Lachnoclostridium SNUG30370 gen.nov., sp.nov., isolated from human faeces.</title>
        <authorList>
            <person name="Seo B."/>
            <person name="Jeon K."/>
            <person name="Ko G."/>
        </authorList>
    </citation>
    <scope>NUCLEOTIDE SEQUENCE [LARGE SCALE GENOMIC DNA]</scope>
    <source>
        <strain evidence="3">SNUG30370</strain>
    </source>
</reference>
<evidence type="ECO:0000313" key="2">
    <source>
        <dbReference type="EMBL" id="PST38275.1"/>
    </source>
</evidence>
<accession>A0A2T3FSL8</accession>